<reference evidence="8" key="1">
    <citation type="journal article" date="2012" name="Nat. Biotechnol.">
        <title>Draft genome sequence of pigeonpea (Cajanus cajan), an orphan legume crop of resource-poor farmers.</title>
        <authorList>
            <person name="Varshney R.K."/>
            <person name="Chen W."/>
            <person name="Li Y."/>
            <person name="Bharti A.K."/>
            <person name="Saxena R.K."/>
            <person name="Schlueter J.A."/>
            <person name="Donoghue M.T."/>
            <person name="Azam S."/>
            <person name="Fan G."/>
            <person name="Whaley A.M."/>
            <person name="Farmer A.D."/>
            <person name="Sheridan J."/>
            <person name="Iwata A."/>
            <person name="Tuteja R."/>
            <person name="Penmetsa R.V."/>
            <person name="Wu W."/>
            <person name="Upadhyaya H.D."/>
            <person name="Yang S.P."/>
            <person name="Shah T."/>
            <person name="Saxena K.B."/>
            <person name="Michael T."/>
            <person name="McCombie W.R."/>
            <person name="Yang B."/>
            <person name="Zhang G."/>
            <person name="Yang H."/>
            <person name="Wang J."/>
            <person name="Spillane C."/>
            <person name="Cook D.R."/>
            <person name="May G.D."/>
            <person name="Xu X."/>
            <person name="Jackson S.A."/>
        </authorList>
    </citation>
    <scope>NUCLEOTIDE SEQUENCE [LARGE SCALE GENOMIC DNA]</scope>
</reference>
<protein>
    <submittedName>
        <fullName evidence="8">Agamous-like MADS-box protein AGL80</fullName>
    </submittedName>
</protein>
<dbReference type="AlphaFoldDB" id="A0A151RPQ5"/>
<dbReference type="PROSITE" id="PS50066">
    <property type="entry name" value="MADS_BOX_2"/>
    <property type="match status" value="1"/>
</dbReference>
<gene>
    <name evidence="8" type="ORF">KK1_033979</name>
</gene>
<dbReference type="InterPro" id="IPR036879">
    <property type="entry name" value="TF_MADSbox_sf"/>
</dbReference>
<evidence type="ECO:0000259" key="7">
    <source>
        <dbReference type="PROSITE" id="PS50066"/>
    </source>
</evidence>
<comment type="subcellular location">
    <subcellularLocation>
        <location evidence="1">Nucleus</location>
    </subcellularLocation>
</comment>
<dbReference type="CDD" id="cd00266">
    <property type="entry name" value="MADS_SRF_like"/>
    <property type="match status" value="1"/>
</dbReference>
<evidence type="ECO:0000256" key="1">
    <source>
        <dbReference type="ARBA" id="ARBA00004123"/>
    </source>
</evidence>
<evidence type="ECO:0000313" key="8">
    <source>
        <dbReference type="EMBL" id="KYP44521.1"/>
    </source>
</evidence>
<keyword evidence="5" id="KW-0539">Nucleus</keyword>
<organism evidence="8 9">
    <name type="scientific">Cajanus cajan</name>
    <name type="common">Pigeon pea</name>
    <name type="synonym">Cajanus indicus</name>
    <dbReference type="NCBI Taxonomy" id="3821"/>
    <lineage>
        <taxon>Eukaryota</taxon>
        <taxon>Viridiplantae</taxon>
        <taxon>Streptophyta</taxon>
        <taxon>Embryophyta</taxon>
        <taxon>Tracheophyta</taxon>
        <taxon>Spermatophyta</taxon>
        <taxon>Magnoliopsida</taxon>
        <taxon>eudicotyledons</taxon>
        <taxon>Gunneridae</taxon>
        <taxon>Pentapetalae</taxon>
        <taxon>rosids</taxon>
        <taxon>fabids</taxon>
        <taxon>Fabales</taxon>
        <taxon>Fabaceae</taxon>
        <taxon>Papilionoideae</taxon>
        <taxon>50 kb inversion clade</taxon>
        <taxon>NPAAA clade</taxon>
        <taxon>indigoferoid/millettioid clade</taxon>
        <taxon>Phaseoleae</taxon>
        <taxon>Cajanus</taxon>
    </lineage>
</organism>
<evidence type="ECO:0000256" key="6">
    <source>
        <dbReference type="SAM" id="MobiDB-lite"/>
    </source>
</evidence>
<name>A0A151RPQ5_CAJCA</name>
<evidence type="ECO:0000256" key="3">
    <source>
        <dbReference type="ARBA" id="ARBA00023125"/>
    </source>
</evidence>
<evidence type="ECO:0000256" key="2">
    <source>
        <dbReference type="ARBA" id="ARBA00023015"/>
    </source>
</evidence>
<dbReference type="SMART" id="SM00432">
    <property type="entry name" value="MADS"/>
    <property type="match status" value="1"/>
</dbReference>
<keyword evidence="2" id="KW-0805">Transcription regulation</keyword>
<dbReference type="PRINTS" id="PR00404">
    <property type="entry name" value="MADSDOMAIN"/>
</dbReference>
<dbReference type="GO" id="GO:0000978">
    <property type="term" value="F:RNA polymerase II cis-regulatory region sequence-specific DNA binding"/>
    <property type="evidence" value="ECO:0007669"/>
    <property type="project" value="TreeGrafter"/>
</dbReference>
<evidence type="ECO:0000256" key="4">
    <source>
        <dbReference type="ARBA" id="ARBA00023163"/>
    </source>
</evidence>
<dbReference type="GO" id="GO:0045944">
    <property type="term" value="P:positive regulation of transcription by RNA polymerase II"/>
    <property type="evidence" value="ECO:0007669"/>
    <property type="project" value="InterPro"/>
</dbReference>
<dbReference type="Pfam" id="PF00319">
    <property type="entry name" value="SRF-TF"/>
    <property type="match status" value="1"/>
</dbReference>
<sequence>MTRRKVKLAFLSNDSQRKTSYRKRKKSLLKKTEEICTLCGIDACAIVYGLDDPEPVIWPSKSGVQNLLRRFRTLPEWEQTRKMVDQVSFIQQSITKEKEKMKKLVKENKDKEMTLLMYQCLNEGRVVADNNMTTADFCVLSSVIDQNLREITRRLETLNIGEMTPHQPQIEPASNQPQMQPPAPEVAPTEEMSLLNYDRGLDMINANPLQNEQWFMDFFNDNRDETTFWPNPFI</sequence>
<dbReference type="PANTHER" id="PTHR11945">
    <property type="entry name" value="MADS BOX PROTEIN"/>
    <property type="match status" value="1"/>
</dbReference>
<dbReference type="OMA" id="IANDCAR"/>
<keyword evidence="9" id="KW-1185">Reference proteome</keyword>
<dbReference type="InterPro" id="IPR002100">
    <property type="entry name" value="TF_MADSbox"/>
</dbReference>
<dbReference type="GO" id="GO:0000981">
    <property type="term" value="F:DNA-binding transcription factor activity, RNA polymerase II-specific"/>
    <property type="evidence" value="ECO:0007669"/>
    <property type="project" value="InterPro"/>
</dbReference>
<dbReference type="GO" id="GO:0005634">
    <property type="term" value="C:nucleus"/>
    <property type="evidence" value="ECO:0007669"/>
    <property type="project" value="UniProtKB-SubCell"/>
</dbReference>
<dbReference type="SUPFAM" id="SSF55455">
    <property type="entry name" value="SRF-like"/>
    <property type="match status" value="1"/>
</dbReference>
<keyword evidence="3" id="KW-0238">DNA-binding</keyword>
<dbReference type="OrthoDB" id="779403at2759"/>
<dbReference type="PANTHER" id="PTHR11945:SF780">
    <property type="entry name" value="MADS-BOX TRANSCRIPTION FACTOR FAMILY PROTEIN"/>
    <property type="match status" value="1"/>
</dbReference>
<dbReference type="FunFam" id="3.40.1810.10:FF:000018">
    <property type="entry name" value="agamous-like MADS-box protein AGL80"/>
    <property type="match status" value="1"/>
</dbReference>
<dbReference type="InterPro" id="IPR033897">
    <property type="entry name" value="SRF-like_MADS-box"/>
</dbReference>
<feature type="region of interest" description="Disordered" evidence="6">
    <location>
        <begin position="165"/>
        <end position="185"/>
    </location>
</feature>
<feature type="domain" description="MADS-box" evidence="7">
    <location>
        <begin position="1"/>
        <end position="49"/>
    </location>
</feature>
<dbReference type="EMBL" id="KQ483623">
    <property type="protein sequence ID" value="KYP44521.1"/>
    <property type="molecule type" value="Genomic_DNA"/>
</dbReference>
<evidence type="ECO:0000313" key="9">
    <source>
        <dbReference type="Proteomes" id="UP000075243"/>
    </source>
</evidence>
<dbReference type="Gramene" id="C.cajan_32030.t">
    <property type="protein sequence ID" value="C.cajan_32030.t.cds1"/>
    <property type="gene ID" value="C.cajan_32030"/>
</dbReference>
<proteinExistence type="predicted"/>
<dbReference type="Gene3D" id="3.40.1810.10">
    <property type="entry name" value="Transcription factor, MADS-box"/>
    <property type="match status" value="1"/>
</dbReference>
<accession>A0A151RPQ5</accession>
<keyword evidence="4" id="KW-0804">Transcription</keyword>
<dbReference type="GO" id="GO:0046983">
    <property type="term" value="F:protein dimerization activity"/>
    <property type="evidence" value="ECO:0007669"/>
    <property type="project" value="InterPro"/>
</dbReference>
<evidence type="ECO:0000256" key="5">
    <source>
        <dbReference type="ARBA" id="ARBA00023242"/>
    </source>
</evidence>
<dbReference type="Proteomes" id="UP000075243">
    <property type="component" value="Unassembled WGS sequence"/>
</dbReference>